<evidence type="ECO:0000256" key="1">
    <source>
        <dbReference type="SAM" id="MobiDB-lite"/>
    </source>
</evidence>
<name>A0A0D3J4J4_EMIH1</name>
<dbReference type="AlphaFoldDB" id="A0A0D3J4J4"/>
<dbReference type="PaxDb" id="2903-EOD18429"/>
<feature type="region of interest" description="Disordered" evidence="1">
    <location>
        <begin position="44"/>
        <end position="65"/>
    </location>
</feature>
<dbReference type="KEGG" id="ehx:EMIHUDRAFT_196692"/>
<keyword evidence="3" id="KW-1185">Reference proteome</keyword>
<reference evidence="2" key="2">
    <citation type="submission" date="2024-10" db="UniProtKB">
        <authorList>
            <consortium name="EnsemblProtists"/>
        </authorList>
    </citation>
    <scope>IDENTIFICATION</scope>
</reference>
<sequence>MSQPPSGPQDMTNIAQQVANDFVSEGMRSMFTGFLKGNTHDNDYDGNCAANPNAPTNSAASDTTKDDKILAAINNLAESLKEKTSAPPGPNTGSISTAPLLVNEDAMAKKIAAEVADGLKEAVVPFFKAQAGFMQKMLAKETSLPRQRLSFGSPEVTELDDSPKAAEETGLEEDAAA</sequence>
<organism evidence="2 3">
    <name type="scientific">Emiliania huxleyi (strain CCMP1516)</name>
    <dbReference type="NCBI Taxonomy" id="280463"/>
    <lineage>
        <taxon>Eukaryota</taxon>
        <taxon>Haptista</taxon>
        <taxon>Haptophyta</taxon>
        <taxon>Prymnesiophyceae</taxon>
        <taxon>Isochrysidales</taxon>
        <taxon>Noelaerhabdaceae</taxon>
        <taxon>Emiliania</taxon>
    </lineage>
</organism>
<dbReference type="Proteomes" id="UP000013827">
    <property type="component" value="Unassembled WGS sequence"/>
</dbReference>
<feature type="compositionally biased region" description="Low complexity" evidence="1">
    <location>
        <begin position="47"/>
        <end position="61"/>
    </location>
</feature>
<evidence type="ECO:0000313" key="3">
    <source>
        <dbReference type="Proteomes" id="UP000013827"/>
    </source>
</evidence>
<proteinExistence type="predicted"/>
<reference evidence="3" key="1">
    <citation type="journal article" date="2013" name="Nature">
        <title>Pan genome of the phytoplankton Emiliania underpins its global distribution.</title>
        <authorList>
            <person name="Read B.A."/>
            <person name="Kegel J."/>
            <person name="Klute M.J."/>
            <person name="Kuo A."/>
            <person name="Lefebvre S.C."/>
            <person name="Maumus F."/>
            <person name="Mayer C."/>
            <person name="Miller J."/>
            <person name="Monier A."/>
            <person name="Salamov A."/>
            <person name="Young J."/>
            <person name="Aguilar M."/>
            <person name="Claverie J.M."/>
            <person name="Frickenhaus S."/>
            <person name="Gonzalez K."/>
            <person name="Herman E.K."/>
            <person name="Lin Y.C."/>
            <person name="Napier J."/>
            <person name="Ogata H."/>
            <person name="Sarno A.F."/>
            <person name="Shmutz J."/>
            <person name="Schroeder D."/>
            <person name="de Vargas C."/>
            <person name="Verret F."/>
            <person name="von Dassow P."/>
            <person name="Valentin K."/>
            <person name="Van de Peer Y."/>
            <person name="Wheeler G."/>
            <person name="Dacks J.B."/>
            <person name="Delwiche C.F."/>
            <person name="Dyhrman S.T."/>
            <person name="Glockner G."/>
            <person name="John U."/>
            <person name="Richards T."/>
            <person name="Worden A.Z."/>
            <person name="Zhang X."/>
            <person name="Grigoriev I.V."/>
            <person name="Allen A.E."/>
            <person name="Bidle K."/>
            <person name="Borodovsky M."/>
            <person name="Bowler C."/>
            <person name="Brownlee C."/>
            <person name="Cock J.M."/>
            <person name="Elias M."/>
            <person name="Gladyshev V.N."/>
            <person name="Groth M."/>
            <person name="Guda C."/>
            <person name="Hadaegh A."/>
            <person name="Iglesias-Rodriguez M.D."/>
            <person name="Jenkins J."/>
            <person name="Jones B.M."/>
            <person name="Lawson T."/>
            <person name="Leese F."/>
            <person name="Lindquist E."/>
            <person name="Lobanov A."/>
            <person name="Lomsadze A."/>
            <person name="Malik S.B."/>
            <person name="Marsh M.E."/>
            <person name="Mackinder L."/>
            <person name="Mock T."/>
            <person name="Mueller-Roeber B."/>
            <person name="Pagarete A."/>
            <person name="Parker M."/>
            <person name="Probert I."/>
            <person name="Quesneville H."/>
            <person name="Raines C."/>
            <person name="Rensing S.A."/>
            <person name="Riano-Pachon D.M."/>
            <person name="Richier S."/>
            <person name="Rokitta S."/>
            <person name="Shiraiwa Y."/>
            <person name="Soanes D.M."/>
            <person name="van der Giezen M."/>
            <person name="Wahlund T.M."/>
            <person name="Williams B."/>
            <person name="Wilson W."/>
            <person name="Wolfe G."/>
            <person name="Wurch L.L."/>
        </authorList>
    </citation>
    <scope>NUCLEOTIDE SEQUENCE</scope>
</reference>
<dbReference type="EnsemblProtists" id="EOD18429">
    <property type="protein sequence ID" value="EOD18429"/>
    <property type="gene ID" value="EMIHUDRAFT_196692"/>
</dbReference>
<dbReference type="RefSeq" id="XP_005770858.1">
    <property type="nucleotide sequence ID" value="XM_005770801.1"/>
</dbReference>
<evidence type="ECO:0000313" key="2">
    <source>
        <dbReference type="EnsemblProtists" id="EOD18429"/>
    </source>
</evidence>
<dbReference type="HOGENOM" id="CLU_1520594_0_0_1"/>
<protein>
    <submittedName>
        <fullName evidence="2">Uncharacterized protein</fullName>
    </submittedName>
</protein>
<accession>A0A0D3J4J4</accession>
<feature type="region of interest" description="Disordered" evidence="1">
    <location>
        <begin position="143"/>
        <end position="177"/>
    </location>
</feature>
<dbReference type="GeneID" id="19046430"/>